<gene>
    <name evidence="2" type="ORF">WH95_04055</name>
</gene>
<reference evidence="2 3" key="1">
    <citation type="submission" date="2015-03" db="EMBL/GenBank/DDBJ databases">
        <title>Genome sequence of Kiloniella sp. P1-1, isolated from the gut microflora of Pacific white shrimp, Penaeus vannamei.</title>
        <authorList>
            <person name="Shao Z."/>
            <person name="Wang L."/>
            <person name="Li X."/>
        </authorList>
    </citation>
    <scope>NUCLEOTIDE SEQUENCE [LARGE SCALE GENOMIC DNA]</scope>
    <source>
        <strain evidence="2 3">P1-1</strain>
    </source>
</reference>
<protein>
    <submittedName>
        <fullName evidence="2">Alpha/beta hydrolase</fullName>
    </submittedName>
</protein>
<name>A0A0M2REM1_9PROT</name>
<accession>A0A0M2REM1</accession>
<dbReference type="GO" id="GO:0016787">
    <property type="term" value="F:hydrolase activity"/>
    <property type="evidence" value="ECO:0007669"/>
    <property type="project" value="UniProtKB-KW"/>
</dbReference>
<dbReference type="STRING" id="1549748.WH95_04055"/>
<evidence type="ECO:0000313" key="3">
    <source>
        <dbReference type="Proteomes" id="UP000034491"/>
    </source>
</evidence>
<dbReference type="Pfam" id="PF12697">
    <property type="entry name" value="Abhydrolase_6"/>
    <property type="match status" value="1"/>
</dbReference>
<dbReference type="PANTHER" id="PTHR46438">
    <property type="entry name" value="ALPHA/BETA-HYDROLASES SUPERFAMILY PROTEIN"/>
    <property type="match status" value="1"/>
</dbReference>
<dbReference type="PATRIC" id="fig|1549748.8.peg.1420"/>
<feature type="domain" description="AB hydrolase-1" evidence="1">
    <location>
        <begin position="26"/>
        <end position="263"/>
    </location>
</feature>
<evidence type="ECO:0000313" key="2">
    <source>
        <dbReference type="EMBL" id="KKJ78460.1"/>
    </source>
</evidence>
<comment type="caution">
    <text evidence="2">The sequence shown here is derived from an EMBL/GenBank/DDBJ whole genome shotgun (WGS) entry which is preliminary data.</text>
</comment>
<keyword evidence="2" id="KW-0378">Hydrolase</keyword>
<dbReference type="EMBL" id="LANI01000002">
    <property type="protein sequence ID" value="KKJ78460.1"/>
    <property type="molecule type" value="Genomic_DNA"/>
</dbReference>
<organism evidence="2 3">
    <name type="scientific">Kiloniella litopenaei</name>
    <dbReference type="NCBI Taxonomy" id="1549748"/>
    <lineage>
        <taxon>Bacteria</taxon>
        <taxon>Pseudomonadati</taxon>
        <taxon>Pseudomonadota</taxon>
        <taxon>Alphaproteobacteria</taxon>
        <taxon>Rhodospirillales</taxon>
        <taxon>Kiloniellaceae</taxon>
        <taxon>Kiloniella</taxon>
    </lineage>
</organism>
<dbReference type="InterPro" id="IPR000073">
    <property type="entry name" value="AB_hydrolase_1"/>
</dbReference>
<dbReference type="OrthoDB" id="7253779at2"/>
<dbReference type="PANTHER" id="PTHR46438:SF11">
    <property type="entry name" value="LIPASE-RELATED"/>
    <property type="match status" value="1"/>
</dbReference>
<dbReference type="PRINTS" id="PR00111">
    <property type="entry name" value="ABHYDROLASE"/>
</dbReference>
<dbReference type="SUPFAM" id="SSF53474">
    <property type="entry name" value="alpha/beta-Hydrolases"/>
    <property type="match status" value="1"/>
</dbReference>
<dbReference type="Gene3D" id="3.40.50.1820">
    <property type="entry name" value="alpha/beta hydrolase"/>
    <property type="match status" value="1"/>
</dbReference>
<dbReference type="InterPro" id="IPR029058">
    <property type="entry name" value="AB_hydrolase_fold"/>
</dbReference>
<keyword evidence="3" id="KW-1185">Reference proteome</keyword>
<sequence>MLNLGHQFDFKGQSIAWGVMGDGEPLVLVHGTPFSSQVWRRIAPALANKWQVFYFDLLGYGESEKREGQDVSLAVQNEIMSALFRHWGLRKPVVLAHDFGGATALRAYYLNDLAYSQLILVDPVALAPWGSPFVQHVRKFEEAFAKMPDYMHDALLKVYIQGSAFNELTADALDIYMRPWRGELGKSAFYRQIAQMDETYTDEISRYYGAMDCKIKLLWGQEDQWIPVSQGKKLADMITGGQITVVPKSGHLMQEDHPEAILAACFEV</sequence>
<proteinExistence type="predicted"/>
<dbReference type="AlphaFoldDB" id="A0A0M2REM1"/>
<dbReference type="Proteomes" id="UP000034491">
    <property type="component" value="Unassembled WGS sequence"/>
</dbReference>
<evidence type="ECO:0000259" key="1">
    <source>
        <dbReference type="Pfam" id="PF12697"/>
    </source>
</evidence>